<accession>A0A0D0Q0X6</accession>
<sequence length="294" mass="31467">MRRLIMIHGRSQQAHDPVALKADWVAALHRGLAAAGIDFEIPDERIRLAYYGDTLDVLAEGLHGPVPEVVIKGVGDPDEGEKAFIAGAVKDAVEAMGIEPAEILAAAAPDAPVEKGVQNWPWVLAALRALDVVPGVGSAALFCVTHDVYRYLRNPGIQFAVESGVGKAFASDEECVVVAHSLGTVIAYNLLRKEAEERRWKVSSLITVGSPLAVGPIVEGLSPIAWPAGVATWFNAFDRRDVVALHPLDSPHFPVTPAIENYSHVQNTTGNRHGISGYLGDPVVARRIHDALLA</sequence>
<dbReference type="STRING" id="2064.TR51_00150"/>
<protein>
    <recommendedName>
        <fullName evidence="3">Serine peptidase</fullName>
    </recommendedName>
</protein>
<organism evidence="1 2">
    <name type="scientific">Kitasatospora griseola</name>
    <name type="common">Streptomyces griseolosporeus</name>
    <dbReference type="NCBI Taxonomy" id="2064"/>
    <lineage>
        <taxon>Bacteria</taxon>
        <taxon>Bacillati</taxon>
        <taxon>Actinomycetota</taxon>
        <taxon>Actinomycetes</taxon>
        <taxon>Kitasatosporales</taxon>
        <taxon>Streptomycetaceae</taxon>
        <taxon>Kitasatospora</taxon>
    </lineage>
</organism>
<dbReference type="RefSeq" id="WP_043907153.1">
    <property type="nucleotide sequence ID" value="NZ_JXZB01000001.1"/>
</dbReference>
<evidence type="ECO:0008006" key="3">
    <source>
        <dbReference type="Google" id="ProtNLM"/>
    </source>
</evidence>
<proteinExistence type="predicted"/>
<evidence type="ECO:0000313" key="1">
    <source>
        <dbReference type="EMBL" id="KIQ66157.1"/>
    </source>
</evidence>
<comment type="caution">
    <text evidence="1">The sequence shown here is derived from an EMBL/GenBank/DDBJ whole genome shotgun (WGS) entry which is preliminary data.</text>
</comment>
<dbReference type="InterPro" id="IPR029058">
    <property type="entry name" value="AB_hydrolase_fold"/>
</dbReference>
<dbReference type="AlphaFoldDB" id="A0A0D0Q0X6"/>
<evidence type="ECO:0000313" key="2">
    <source>
        <dbReference type="Proteomes" id="UP000032066"/>
    </source>
</evidence>
<dbReference type="Gene3D" id="3.40.50.1820">
    <property type="entry name" value="alpha/beta hydrolase"/>
    <property type="match status" value="1"/>
</dbReference>
<dbReference type="EMBL" id="JXZB01000001">
    <property type="protein sequence ID" value="KIQ66157.1"/>
    <property type="molecule type" value="Genomic_DNA"/>
</dbReference>
<dbReference type="SUPFAM" id="SSF53474">
    <property type="entry name" value="alpha/beta-Hydrolases"/>
    <property type="match status" value="1"/>
</dbReference>
<reference evidence="1 2" key="1">
    <citation type="submission" date="2015-02" db="EMBL/GenBank/DDBJ databases">
        <title>Draft genome sequence of Kitasatospora griseola MF730-N6, a bafilomycin, terpentecin and satosporin producer.</title>
        <authorList>
            <person name="Arens J.C."/>
            <person name="Haltli B."/>
            <person name="Kerr R.G."/>
        </authorList>
    </citation>
    <scope>NUCLEOTIDE SEQUENCE [LARGE SCALE GENOMIC DNA]</scope>
    <source>
        <strain evidence="1 2">MF730-N6</strain>
    </source>
</reference>
<dbReference type="OrthoDB" id="3483116at2"/>
<dbReference type="Proteomes" id="UP000032066">
    <property type="component" value="Unassembled WGS sequence"/>
</dbReference>
<dbReference type="PATRIC" id="fig|2064.6.peg.41"/>
<keyword evidence="2" id="KW-1185">Reference proteome</keyword>
<gene>
    <name evidence="1" type="ORF">TR51_00150</name>
</gene>
<name>A0A0D0Q0X6_KITGR</name>